<feature type="compositionally biased region" description="Basic and acidic residues" evidence="1">
    <location>
        <begin position="181"/>
        <end position="191"/>
    </location>
</feature>
<organism evidence="2 3">
    <name type="scientific">Cyclotella atomus</name>
    <dbReference type="NCBI Taxonomy" id="382360"/>
    <lineage>
        <taxon>Eukaryota</taxon>
        <taxon>Sar</taxon>
        <taxon>Stramenopiles</taxon>
        <taxon>Ochrophyta</taxon>
        <taxon>Bacillariophyta</taxon>
        <taxon>Coscinodiscophyceae</taxon>
        <taxon>Thalassiosirophycidae</taxon>
        <taxon>Stephanodiscales</taxon>
        <taxon>Stephanodiscaceae</taxon>
        <taxon>Cyclotella</taxon>
    </lineage>
</organism>
<feature type="compositionally biased region" description="Polar residues" evidence="1">
    <location>
        <begin position="232"/>
        <end position="252"/>
    </location>
</feature>
<keyword evidence="3" id="KW-1185">Reference proteome</keyword>
<protein>
    <submittedName>
        <fullName evidence="2">Uncharacterized protein</fullName>
    </submittedName>
</protein>
<feature type="region of interest" description="Disordered" evidence="1">
    <location>
        <begin position="1"/>
        <end position="31"/>
    </location>
</feature>
<feature type="region of interest" description="Disordered" evidence="1">
    <location>
        <begin position="149"/>
        <end position="252"/>
    </location>
</feature>
<evidence type="ECO:0000256" key="1">
    <source>
        <dbReference type="SAM" id="MobiDB-lite"/>
    </source>
</evidence>
<dbReference type="Proteomes" id="UP001530400">
    <property type="component" value="Unassembled WGS sequence"/>
</dbReference>
<proteinExistence type="predicted"/>
<reference evidence="2 3" key="1">
    <citation type="submission" date="2024-10" db="EMBL/GenBank/DDBJ databases">
        <title>Updated reference genomes for cyclostephanoid diatoms.</title>
        <authorList>
            <person name="Roberts W.R."/>
            <person name="Alverson A.J."/>
        </authorList>
    </citation>
    <scope>NUCLEOTIDE SEQUENCE [LARGE SCALE GENOMIC DNA]</scope>
    <source>
        <strain evidence="2 3">AJA010-31</strain>
    </source>
</reference>
<evidence type="ECO:0000313" key="3">
    <source>
        <dbReference type="Proteomes" id="UP001530400"/>
    </source>
</evidence>
<feature type="region of interest" description="Disordered" evidence="1">
    <location>
        <begin position="68"/>
        <end position="117"/>
    </location>
</feature>
<feature type="compositionally biased region" description="Basic residues" evidence="1">
    <location>
        <begin position="97"/>
        <end position="111"/>
    </location>
</feature>
<gene>
    <name evidence="2" type="ORF">ACHAWO_009385</name>
</gene>
<name>A0ABD3N6F7_9STRA</name>
<dbReference type="EMBL" id="JALLPJ020001306">
    <property type="protein sequence ID" value="KAL3770621.1"/>
    <property type="molecule type" value="Genomic_DNA"/>
</dbReference>
<dbReference type="AlphaFoldDB" id="A0ABD3N6F7"/>
<feature type="compositionally biased region" description="Basic and acidic residues" evidence="1">
    <location>
        <begin position="219"/>
        <end position="231"/>
    </location>
</feature>
<accession>A0ABD3N6F7</accession>
<sequence length="252" mass="28710">MSSNHQAAAPPDASRISEIRKRNSINTAKFRARQSASIAHMKKRVNEILTQLNRPLIDFTKKKTEHVLKGKARPIHMPPEEERKTMTHAQLSEWKAVQRKKRKASQARLRRKREDEMGNNLRKLWNDLERQIAQKEEREVHLLPELHQQAKSAVHTHGNCASPRGEDSERKMHNSAAPCIEHTEGNVDEMKPAAADEASQAHESDNDDALLFLAQVASKHPDDSPEDKQEHSNCLPNLSPVSHQPFSSDMMF</sequence>
<comment type="caution">
    <text evidence="2">The sequence shown here is derived from an EMBL/GenBank/DDBJ whole genome shotgun (WGS) entry which is preliminary data.</text>
</comment>
<evidence type="ECO:0000313" key="2">
    <source>
        <dbReference type="EMBL" id="KAL3770621.1"/>
    </source>
</evidence>